<dbReference type="GeneID" id="39979081"/>
<name>A0A1J4MHX8_9CRYT</name>
<dbReference type="Gene3D" id="1.10.150.670">
    <property type="entry name" value="Crossover junction endonuclease EME1, DNA-binding domain"/>
    <property type="match status" value="1"/>
</dbReference>
<dbReference type="VEuPathDB" id="CryptoDB:cubi_02290"/>
<dbReference type="AlphaFoldDB" id="A0A1J4MHX8"/>
<proteinExistence type="predicted"/>
<dbReference type="EMBL" id="LRBP01000017">
    <property type="protein sequence ID" value="OII73059.1"/>
    <property type="molecule type" value="Genomic_DNA"/>
</dbReference>
<dbReference type="Proteomes" id="UP000186176">
    <property type="component" value="Unassembled WGS sequence"/>
</dbReference>
<organism evidence="1 2">
    <name type="scientific">Cryptosporidium ubiquitum</name>
    <dbReference type="NCBI Taxonomy" id="857276"/>
    <lineage>
        <taxon>Eukaryota</taxon>
        <taxon>Sar</taxon>
        <taxon>Alveolata</taxon>
        <taxon>Apicomplexa</taxon>
        <taxon>Conoidasida</taxon>
        <taxon>Coccidia</taxon>
        <taxon>Eucoccidiorida</taxon>
        <taxon>Eimeriorina</taxon>
        <taxon>Cryptosporidiidae</taxon>
        <taxon>Cryptosporidium</taxon>
    </lineage>
</organism>
<protein>
    <recommendedName>
        <fullName evidence="3">ERCC4 domain-containing protein</fullName>
    </recommendedName>
</protein>
<gene>
    <name evidence="1" type="ORF">cubi_02290</name>
</gene>
<evidence type="ECO:0008006" key="3">
    <source>
        <dbReference type="Google" id="ProtNLM"/>
    </source>
</evidence>
<keyword evidence="2" id="KW-1185">Reference proteome</keyword>
<sequence length="366" mass="41834">MFWETDKLHIELSDSLNKYGIGPHIIKSFCEYGIARSEKNNPKYNLIEYSQDSFKKNIIPHCKIYPKFEYESHLERIRRINGSNYSEISFTNKKPLIIIFFVTIDLYDEILSINKLNIKEYFGHEVIDLLFLEAKKFASIAGARCIVIWVGIRDCLSQESLFSKGTQELKSNNGIETINNKSNQRLIDGTCLDKCITNLLVDYSIDSFEARSELEASQYLISIVSGLQEVQKRPISSKYKPKNISGTNNNPWITQIMQIPGLSDDSARGIEEAYKTPKELIRYIKDNITMKGLVSSKSSLFLESLDGHSNLVDIENSPWFNKLANITYFCSKGFCVRKIGKARARKLVILYGNMSLPSKMIGDQIL</sequence>
<dbReference type="RefSeq" id="XP_028874423.1">
    <property type="nucleotide sequence ID" value="XM_029019302.1"/>
</dbReference>
<dbReference type="InterPro" id="IPR042530">
    <property type="entry name" value="EME1/EME2_C"/>
</dbReference>
<reference evidence="1 2" key="1">
    <citation type="submission" date="2016-10" db="EMBL/GenBank/DDBJ databases">
        <title>Reductive evolution of mitochondrial metabolism and differential evolution of invasion-related proteins in Cryptosporidium.</title>
        <authorList>
            <person name="Liu S."/>
            <person name="Roellig D.M."/>
            <person name="Guo Y."/>
            <person name="Li N."/>
            <person name="Frace M.A."/>
            <person name="Tang K."/>
            <person name="Zhang L."/>
            <person name="Feng Y."/>
            <person name="Xiao L."/>
        </authorList>
    </citation>
    <scope>NUCLEOTIDE SEQUENCE [LARGE SCALE GENOMIC DNA]</scope>
    <source>
        <strain evidence="1">39726</strain>
    </source>
</reference>
<dbReference type="OrthoDB" id="343092at2759"/>
<accession>A0A1J4MHX8</accession>
<comment type="caution">
    <text evidence="1">The sequence shown here is derived from an EMBL/GenBank/DDBJ whole genome shotgun (WGS) entry which is preliminary data.</text>
</comment>
<evidence type="ECO:0000313" key="2">
    <source>
        <dbReference type="Proteomes" id="UP000186176"/>
    </source>
</evidence>
<evidence type="ECO:0000313" key="1">
    <source>
        <dbReference type="EMBL" id="OII73059.1"/>
    </source>
</evidence>